<dbReference type="Proteomes" id="UP001381693">
    <property type="component" value="Unassembled WGS sequence"/>
</dbReference>
<name>A0AAN8WAL4_HALRR</name>
<protein>
    <recommendedName>
        <fullName evidence="7">Cuticle protein</fullName>
    </recommendedName>
</protein>
<keyword evidence="1 2" id="KW-0193">Cuticle</keyword>
<dbReference type="InterPro" id="IPR051217">
    <property type="entry name" value="Insect_Cuticle_Struc_Prot"/>
</dbReference>
<dbReference type="GO" id="GO:0031012">
    <property type="term" value="C:extracellular matrix"/>
    <property type="evidence" value="ECO:0007669"/>
    <property type="project" value="TreeGrafter"/>
</dbReference>
<evidence type="ECO:0000313" key="5">
    <source>
        <dbReference type="EMBL" id="KAK7020658.1"/>
    </source>
</evidence>
<evidence type="ECO:0000256" key="1">
    <source>
        <dbReference type="ARBA" id="ARBA00022460"/>
    </source>
</evidence>
<dbReference type="Pfam" id="PF00379">
    <property type="entry name" value="Chitin_bind_4"/>
    <property type="match status" value="1"/>
</dbReference>
<dbReference type="GO" id="GO:0042302">
    <property type="term" value="F:structural constituent of cuticle"/>
    <property type="evidence" value="ECO:0007669"/>
    <property type="project" value="UniProtKB-UniRule"/>
</dbReference>
<dbReference type="PANTHER" id="PTHR12236">
    <property type="entry name" value="STRUCTURAL CONTITUENT OF CUTICLE"/>
    <property type="match status" value="1"/>
</dbReference>
<evidence type="ECO:0008006" key="7">
    <source>
        <dbReference type="Google" id="ProtNLM"/>
    </source>
</evidence>
<dbReference type="PANTHER" id="PTHR12236:SF79">
    <property type="entry name" value="CUTICULAR PROTEIN 50CB-RELATED"/>
    <property type="match status" value="1"/>
</dbReference>
<dbReference type="AlphaFoldDB" id="A0AAN8WAL4"/>
<accession>A0AAN8WAL4</accession>
<sequence length="474" mass="50629">MKVIAVCHIFQLTALAVSAAKLPLAPLSGSTQGAIRSPGNLAFQSVPAPPSTLYGAPLEDFPVPSQSHIVQTPAPPVPEISSISTLYEAPAKDLPSPIDTSSLTQNPISSKPSQGIFPDVSLTVPVLQPASLHHPAIEIQVPDIPSTLYELSSESTLKPLEQPSYVQSSVGTITVPTQTQTFVPNVGLTPAIQQPSLFEIPVVIPIPGEPSTLYELPDQSFALPSEPHPESQSPDDVYQQQPVSINTFGIQEQTPGIPTVIDSPQAPQQPSGLYEVPQEAQSTSNTNPVTLIKQTPDTFSHEVAVPRLPGGIYETPTENHPSSSYESVGVEHQPTGVPILFPEQTSFPNQSPIDLVPVPAFPSTLYETPRDSSLIPVQNPGKAIDVQSSPSENTYSAIPNSPVNDAIKGSVMMGMPYNFQWGVEDASGNAYTHQETSDGKLTSGQYRVSLPDGRIQVVTFYDNGNGFHAKVNYE</sequence>
<organism evidence="5 6">
    <name type="scientific">Halocaridina rubra</name>
    <name type="common">Hawaiian red shrimp</name>
    <dbReference type="NCBI Taxonomy" id="373956"/>
    <lineage>
        <taxon>Eukaryota</taxon>
        <taxon>Metazoa</taxon>
        <taxon>Ecdysozoa</taxon>
        <taxon>Arthropoda</taxon>
        <taxon>Crustacea</taxon>
        <taxon>Multicrustacea</taxon>
        <taxon>Malacostraca</taxon>
        <taxon>Eumalacostraca</taxon>
        <taxon>Eucarida</taxon>
        <taxon>Decapoda</taxon>
        <taxon>Pleocyemata</taxon>
        <taxon>Caridea</taxon>
        <taxon>Atyoidea</taxon>
        <taxon>Atyidae</taxon>
        <taxon>Halocaridina</taxon>
    </lineage>
</organism>
<evidence type="ECO:0000313" key="6">
    <source>
        <dbReference type="Proteomes" id="UP001381693"/>
    </source>
</evidence>
<keyword evidence="6" id="KW-1185">Reference proteome</keyword>
<proteinExistence type="predicted"/>
<dbReference type="GO" id="GO:0005615">
    <property type="term" value="C:extracellular space"/>
    <property type="evidence" value="ECO:0007669"/>
    <property type="project" value="TreeGrafter"/>
</dbReference>
<keyword evidence="4" id="KW-0732">Signal</keyword>
<feature type="region of interest" description="Disordered" evidence="3">
    <location>
        <begin position="254"/>
        <end position="274"/>
    </location>
</feature>
<dbReference type="PROSITE" id="PS51155">
    <property type="entry name" value="CHIT_BIND_RR_2"/>
    <property type="match status" value="1"/>
</dbReference>
<evidence type="ECO:0000256" key="4">
    <source>
        <dbReference type="SAM" id="SignalP"/>
    </source>
</evidence>
<dbReference type="EMBL" id="JAXCGZ010022939">
    <property type="protein sequence ID" value="KAK7020658.1"/>
    <property type="molecule type" value="Genomic_DNA"/>
</dbReference>
<dbReference type="InterPro" id="IPR000618">
    <property type="entry name" value="Insect_cuticle"/>
</dbReference>
<reference evidence="5 6" key="1">
    <citation type="submission" date="2023-11" db="EMBL/GenBank/DDBJ databases">
        <title>Halocaridina rubra genome assembly.</title>
        <authorList>
            <person name="Smith C."/>
        </authorList>
    </citation>
    <scope>NUCLEOTIDE SEQUENCE [LARGE SCALE GENOMIC DNA]</scope>
    <source>
        <strain evidence="5">EP-1</strain>
        <tissue evidence="5">Whole</tissue>
    </source>
</reference>
<feature type="chain" id="PRO_5042944393" description="Cuticle protein" evidence="4">
    <location>
        <begin position="20"/>
        <end position="474"/>
    </location>
</feature>
<feature type="signal peptide" evidence="4">
    <location>
        <begin position="1"/>
        <end position="19"/>
    </location>
</feature>
<comment type="caution">
    <text evidence="5">The sequence shown here is derived from an EMBL/GenBank/DDBJ whole genome shotgun (WGS) entry which is preliminary data.</text>
</comment>
<gene>
    <name evidence="5" type="ORF">SK128_008362</name>
</gene>
<evidence type="ECO:0000256" key="3">
    <source>
        <dbReference type="SAM" id="MobiDB-lite"/>
    </source>
</evidence>
<evidence type="ECO:0000256" key="2">
    <source>
        <dbReference type="PROSITE-ProRule" id="PRU00497"/>
    </source>
</evidence>